<evidence type="ECO:0000256" key="6">
    <source>
        <dbReference type="ARBA" id="ARBA00022989"/>
    </source>
</evidence>
<dbReference type="FunFam" id="2.70.170.10:FF:000042">
    <property type="entry name" value="Blast:Glycine receptor subunit alpha-3"/>
    <property type="match status" value="1"/>
</dbReference>
<dbReference type="GO" id="GO:0099095">
    <property type="term" value="F:ligand-gated monoatomic anion channel activity"/>
    <property type="evidence" value="ECO:0007669"/>
    <property type="project" value="UniProtKB-ARBA"/>
</dbReference>
<dbReference type="PRINTS" id="PR00253">
    <property type="entry name" value="GABAARECEPTR"/>
</dbReference>
<dbReference type="InterPro" id="IPR006202">
    <property type="entry name" value="Neur_chan_lig-bd"/>
</dbReference>
<dbReference type="GO" id="GO:0004888">
    <property type="term" value="F:transmembrane signaling receptor activity"/>
    <property type="evidence" value="ECO:0007669"/>
    <property type="project" value="InterPro"/>
</dbReference>
<evidence type="ECO:0000313" key="20">
    <source>
        <dbReference type="EMBL" id="KRT86783.1"/>
    </source>
</evidence>
<keyword evidence="11 16" id="KW-0407">Ion channel</keyword>
<comment type="similarity">
    <text evidence="13 16">Belongs to the ligand-gated ion channel (TC 1.A.9) family.</text>
</comment>
<dbReference type="PROSITE" id="PS00236">
    <property type="entry name" value="NEUROTR_ION_CHANNEL"/>
    <property type="match status" value="1"/>
</dbReference>
<dbReference type="Gene3D" id="1.20.58.390">
    <property type="entry name" value="Neurotransmitter-gated ion-channel transmembrane domain"/>
    <property type="match status" value="1"/>
</dbReference>
<evidence type="ECO:0000256" key="9">
    <source>
        <dbReference type="ARBA" id="ARBA00023180"/>
    </source>
</evidence>
<dbReference type="PRINTS" id="PR00252">
    <property type="entry name" value="NRIONCHANNEL"/>
</dbReference>
<keyword evidence="3" id="KW-1003">Cell membrane</keyword>
<evidence type="ECO:0000256" key="2">
    <source>
        <dbReference type="ARBA" id="ARBA00022448"/>
    </source>
</evidence>
<evidence type="ECO:0000256" key="16">
    <source>
        <dbReference type="RuleBase" id="RU000687"/>
    </source>
</evidence>
<dbReference type="InterPro" id="IPR006029">
    <property type="entry name" value="Neurotrans-gated_channel_TM"/>
</dbReference>
<keyword evidence="21" id="KW-1185">Reference proteome</keyword>
<keyword evidence="9" id="KW-0325">Glycoprotein</keyword>
<dbReference type="InterPro" id="IPR018000">
    <property type="entry name" value="Neurotransmitter_ion_chnl_CS"/>
</dbReference>
<sequence length="344" mass="38980">TNPLEFHPVKTTQSVPSPSSISTTTTKHPQTANAHTVPSEPSTTEAVITTTTALATASENSCPMLNNLDDLTQNQFSLMLTKDCRYDRLSKPHSDGPLGVNLQIDVRHIEAADQLQLRVHIHVQYSYLDERLRFEEFSPRRGHMLGEDVLKSRIWVPHLIITNERDVSIMGFEGKDIYISISPKGEVIYSYRMSATIYCWMDLKKFPFDEQICQLNFQSWTYNASQLVLRWERPEPVKVASPLHLTEFSLEDFTTLESAKPAPIKGGFSGNFSTLTFRFHIAREVGFYIIDYFIPSIMLVSTSWVTFWLQADNTAPRVTLGTSTMLSFITLASGQTKTLPKVSY</sequence>
<evidence type="ECO:0000256" key="10">
    <source>
        <dbReference type="ARBA" id="ARBA00023286"/>
    </source>
</evidence>
<dbReference type="OrthoDB" id="3176171at2759"/>
<evidence type="ECO:0000256" key="1">
    <source>
        <dbReference type="ARBA" id="ARBA00004651"/>
    </source>
</evidence>
<evidence type="ECO:0000259" key="19">
    <source>
        <dbReference type="Pfam" id="PF02932"/>
    </source>
</evidence>
<dbReference type="SUPFAM" id="SSF63712">
    <property type="entry name" value="Nicotinic receptor ligand binding domain-like"/>
    <property type="match status" value="1"/>
</dbReference>
<dbReference type="GO" id="GO:0005886">
    <property type="term" value="C:plasma membrane"/>
    <property type="evidence" value="ECO:0007669"/>
    <property type="project" value="UniProtKB-SubCell"/>
</dbReference>
<gene>
    <name evidence="20" type="ORF">AMK59_2463</name>
</gene>
<keyword evidence="5" id="KW-0732">Signal</keyword>
<dbReference type="SUPFAM" id="SSF90112">
    <property type="entry name" value="Neurotransmitter-gated ion-channel transmembrane pore"/>
    <property type="match status" value="1"/>
</dbReference>
<evidence type="ECO:0000256" key="14">
    <source>
        <dbReference type="ARBA" id="ARBA00073427"/>
    </source>
</evidence>
<comment type="catalytic activity">
    <reaction evidence="12">
        <text>chloride(in) = chloride(out)</text>
        <dbReference type="Rhea" id="RHEA:29823"/>
        <dbReference type="ChEBI" id="CHEBI:17996"/>
    </reaction>
    <physiologicalReaction direction="left-to-right" evidence="12">
        <dbReference type="Rhea" id="RHEA:29824"/>
    </physiologicalReaction>
</comment>
<dbReference type="InterPro" id="IPR006028">
    <property type="entry name" value="GABAA/Glycine_rcpt"/>
</dbReference>
<dbReference type="InterPro" id="IPR036719">
    <property type="entry name" value="Neuro-gated_channel_TM_sf"/>
</dbReference>
<dbReference type="Pfam" id="PF02932">
    <property type="entry name" value="Neur_chan_memb"/>
    <property type="match status" value="1"/>
</dbReference>
<dbReference type="EMBL" id="LJIG01000157">
    <property type="protein sequence ID" value="KRT86783.1"/>
    <property type="molecule type" value="Genomic_DNA"/>
</dbReference>
<dbReference type="Pfam" id="PF02931">
    <property type="entry name" value="Neur_chan_LBD"/>
    <property type="match status" value="1"/>
</dbReference>
<evidence type="ECO:0000256" key="5">
    <source>
        <dbReference type="ARBA" id="ARBA00022729"/>
    </source>
</evidence>
<evidence type="ECO:0000256" key="8">
    <source>
        <dbReference type="ARBA" id="ARBA00023136"/>
    </source>
</evidence>
<dbReference type="GO" id="GO:0005254">
    <property type="term" value="F:chloride channel activity"/>
    <property type="evidence" value="ECO:0007669"/>
    <property type="project" value="UniProtKB-ARBA"/>
</dbReference>
<dbReference type="InterPro" id="IPR038050">
    <property type="entry name" value="Neuro_actylchol_rec"/>
</dbReference>
<proteinExistence type="inferred from homology"/>
<evidence type="ECO:0000256" key="7">
    <source>
        <dbReference type="ARBA" id="ARBA00023065"/>
    </source>
</evidence>
<dbReference type="Gene3D" id="2.70.170.10">
    <property type="entry name" value="Neurotransmitter-gated ion-channel ligand-binding domain"/>
    <property type="match status" value="1"/>
</dbReference>
<evidence type="ECO:0000256" key="12">
    <source>
        <dbReference type="ARBA" id="ARBA00051122"/>
    </source>
</evidence>
<evidence type="ECO:0000256" key="4">
    <source>
        <dbReference type="ARBA" id="ARBA00022692"/>
    </source>
</evidence>
<dbReference type="PANTHER" id="PTHR18945">
    <property type="entry name" value="NEUROTRANSMITTER GATED ION CHANNEL"/>
    <property type="match status" value="1"/>
</dbReference>
<keyword evidence="6" id="KW-1133">Transmembrane helix</keyword>
<feature type="domain" description="Neurotransmitter-gated ion-channel transmembrane" evidence="19">
    <location>
        <begin position="293"/>
        <end position="344"/>
    </location>
</feature>
<feature type="domain" description="Neurotransmitter-gated ion-channel ligand-binding" evidence="18">
    <location>
        <begin position="81"/>
        <end position="284"/>
    </location>
</feature>
<keyword evidence="4 20" id="KW-0812">Transmembrane</keyword>
<evidence type="ECO:0000313" key="21">
    <source>
        <dbReference type="Proteomes" id="UP000051574"/>
    </source>
</evidence>
<evidence type="ECO:0000259" key="18">
    <source>
        <dbReference type="Pfam" id="PF02931"/>
    </source>
</evidence>
<evidence type="ECO:0000256" key="15">
    <source>
        <dbReference type="ARBA" id="ARBA00082029"/>
    </source>
</evidence>
<keyword evidence="8" id="KW-0472">Membrane</keyword>
<name>A0A0T6BHM1_9SCAR</name>
<dbReference type="GO" id="GO:0005230">
    <property type="term" value="F:extracellular ligand-gated monoatomic ion channel activity"/>
    <property type="evidence" value="ECO:0007669"/>
    <property type="project" value="InterPro"/>
</dbReference>
<comment type="subcellular location">
    <subcellularLocation>
        <location evidence="1">Cell membrane</location>
        <topology evidence="1">Multi-pass membrane protein</topology>
    </subcellularLocation>
</comment>
<evidence type="ECO:0000256" key="13">
    <source>
        <dbReference type="ARBA" id="ARBA00061606"/>
    </source>
</evidence>
<evidence type="ECO:0000256" key="3">
    <source>
        <dbReference type="ARBA" id="ARBA00022475"/>
    </source>
</evidence>
<feature type="non-terminal residue" evidence="20">
    <location>
        <position position="1"/>
    </location>
</feature>
<reference evidence="20 21" key="1">
    <citation type="submission" date="2015-09" db="EMBL/GenBank/DDBJ databases">
        <title>Draft genome of the scarab beetle Oryctes borbonicus.</title>
        <authorList>
            <person name="Meyer J.M."/>
            <person name="Markov G.V."/>
            <person name="Baskaran P."/>
            <person name="Herrmann M."/>
            <person name="Sommer R.J."/>
            <person name="Roedelsperger C."/>
        </authorList>
    </citation>
    <scope>NUCLEOTIDE SEQUENCE [LARGE SCALE GENOMIC DNA]</scope>
    <source>
        <strain evidence="20">OB123</strain>
        <tissue evidence="20">Whole animal</tissue>
    </source>
</reference>
<keyword evidence="2 16" id="KW-0813">Transport</keyword>
<feature type="region of interest" description="Disordered" evidence="17">
    <location>
        <begin position="1"/>
        <end position="45"/>
    </location>
</feature>
<dbReference type="AlphaFoldDB" id="A0A0T6BHM1"/>
<accession>A0A0T6BHM1</accession>
<organism evidence="20 21">
    <name type="scientific">Oryctes borbonicus</name>
    <dbReference type="NCBI Taxonomy" id="1629725"/>
    <lineage>
        <taxon>Eukaryota</taxon>
        <taxon>Metazoa</taxon>
        <taxon>Ecdysozoa</taxon>
        <taxon>Arthropoda</taxon>
        <taxon>Hexapoda</taxon>
        <taxon>Insecta</taxon>
        <taxon>Pterygota</taxon>
        <taxon>Neoptera</taxon>
        <taxon>Endopterygota</taxon>
        <taxon>Coleoptera</taxon>
        <taxon>Polyphaga</taxon>
        <taxon>Scarabaeiformia</taxon>
        <taxon>Scarabaeidae</taxon>
        <taxon>Dynastinae</taxon>
        <taxon>Oryctes</taxon>
    </lineage>
</organism>
<keyword evidence="10" id="KW-1071">Ligand-gated ion channel</keyword>
<evidence type="ECO:0000256" key="11">
    <source>
        <dbReference type="ARBA" id="ARBA00023303"/>
    </source>
</evidence>
<keyword evidence="7 16" id="KW-0406">Ion transport</keyword>
<feature type="compositionally biased region" description="Low complexity" evidence="17">
    <location>
        <begin position="11"/>
        <end position="26"/>
    </location>
</feature>
<dbReference type="InterPro" id="IPR006201">
    <property type="entry name" value="Neur_channel"/>
</dbReference>
<evidence type="ECO:0000256" key="17">
    <source>
        <dbReference type="SAM" id="MobiDB-lite"/>
    </source>
</evidence>
<protein>
    <recommendedName>
        <fullName evidence="14">pH-sensitive chloride channel 2</fullName>
    </recommendedName>
    <alternativeName>
        <fullName evidence="15">Ligand-gated chloride channel protein hodor</fullName>
    </alternativeName>
</protein>
<dbReference type="CDD" id="cd18987">
    <property type="entry name" value="LGIC_ECD_anion"/>
    <property type="match status" value="1"/>
</dbReference>
<feature type="non-terminal residue" evidence="20">
    <location>
        <position position="344"/>
    </location>
</feature>
<dbReference type="Proteomes" id="UP000051574">
    <property type="component" value="Unassembled WGS sequence"/>
</dbReference>
<dbReference type="InterPro" id="IPR036734">
    <property type="entry name" value="Neur_chan_lig-bd_sf"/>
</dbReference>
<feature type="compositionally biased region" description="Polar residues" evidence="17">
    <location>
        <begin position="27"/>
        <end position="42"/>
    </location>
</feature>
<comment type="caution">
    <text evidence="20">The sequence shown here is derived from an EMBL/GenBank/DDBJ whole genome shotgun (WGS) entry which is preliminary data.</text>
</comment>